<name>A0ABW4MQ44_9BACI</name>
<feature type="transmembrane region" description="Helical" evidence="6">
    <location>
        <begin position="224"/>
        <end position="246"/>
    </location>
</feature>
<evidence type="ECO:0000256" key="4">
    <source>
        <dbReference type="ARBA" id="ARBA00022989"/>
    </source>
</evidence>
<keyword evidence="9" id="KW-1185">Reference proteome</keyword>
<keyword evidence="2" id="KW-1003">Cell membrane</keyword>
<evidence type="ECO:0000256" key="6">
    <source>
        <dbReference type="SAM" id="Phobius"/>
    </source>
</evidence>
<evidence type="ECO:0000313" key="9">
    <source>
        <dbReference type="Proteomes" id="UP001597227"/>
    </source>
</evidence>
<dbReference type="InterPro" id="IPR003856">
    <property type="entry name" value="LPS_length_determ_N"/>
</dbReference>
<dbReference type="Pfam" id="PF02706">
    <property type="entry name" value="Wzz"/>
    <property type="match status" value="1"/>
</dbReference>
<dbReference type="Proteomes" id="UP001597227">
    <property type="component" value="Unassembled WGS sequence"/>
</dbReference>
<evidence type="ECO:0000313" key="8">
    <source>
        <dbReference type="EMBL" id="MFD1780014.1"/>
    </source>
</evidence>
<keyword evidence="5 6" id="KW-0472">Membrane</keyword>
<reference evidence="9" key="1">
    <citation type="journal article" date="2019" name="Int. J. Syst. Evol. Microbiol.">
        <title>The Global Catalogue of Microorganisms (GCM) 10K type strain sequencing project: providing services to taxonomists for standard genome sequencing and annotation.</title>
        <authorList>
            <consortium name="The Broad Institute Genomics Platform"/>
            <consortium name="The Broad Institute Genome Sequencing Center for Infectious Disease"/>
            <person name="Wu L."/>
            <person name="Ma J."/>
        </authorList>
    </citation>
    <scope>NUCLEOTIDE SEQUENCE [LARGE SCALE GENOMIC DNA]</scope>
    <source>
        <strain evidence="9">CCUG 15531</strain>
    </source>
</reference>
<evidence type="ECO:0000259" key="7">
    <source>
        <dbReference type="Pfam" id="PF02706"/>
    </source>
</evidence>
<protein>
    <submittedName>
        <fullName evidence="8">Wzz/FepE/Etk N-terminal domain-containing protein</fullName>
    </submittedName>
</protein>
<dbReference type="RefSeq" id="WP_388039491.1">
    <property type="nucleotide sequence ID" value="NZ_JBHUEK010000025.1"/>
</dbReference>
<evidence type="ECO:0000256" key="5">
    <source>
        <dbReference type="ARBA" id="ARBA00023136"/>
    </source>
</evidence>
<organism evidence="8 9">
    <name type="scientific">Fredinandcohnia salidurans</name>
    <dbReference type="NCBI Taxonomy" id="2595041"/>
    <lineage>
        <taxon>Bacteria</taxon>
        <taxon>Bacillati</taxon>
        <taxon>Bacillota</taxon>
        <taxon>Bacilli</taxon>
        <taxon>Bacillales</taxon>
        <taxon>Bacillaceae</taxon>
        <taxon>Fredinandcohnia</taxon>
    </lineage>
</organism>
<accession>A0ABW4MQ44</accession>
<feature type="transmembrane region" description="Helical" evidence="6">
    <location>
        <begin position="21"/>
        <end position="39"/>
    </location>
</feature>
<keyword evidence="3 6" id="KW-0812">Transmembrane</keyword>
<gene>
    <name evidence="8" type="ORF">ACFSFW_15215</name>
</gene>
<dbReference type="EMBL" id="JBHUEK010000025">
    <property type="protein sequence ID" value="MFD1780014.1"/>
    <property type="molecule type" value="Genomic_DNA"/>
</dbReference>
<proteinExistence type="predicted"/>
<keyword evidence="4 6" id="KW-1133">Transmembrane helix</keyword>
<evidence type="ECO:0000256" key="1">
    <source>
        <dbReference type="ARBA" id="ARBA00004651"/>
    </source>
</evidence>
<evidence type="ECO:0000256" key="2">
    <source>
        <dbReference type="ARBA" id="ARBA00022475"/>
    </source>
</evidence>
<comment type="subcellular location">
    <subcellularLocation>
        <location evidence="1">Cell membrane</location>
        <topology evidence="1">Multi-pass membrane protein</topology>
    </subcellularLocation>
</comment>
<sequence>MVEQNKYILYGYLQFLWKKKWLIILVTIIGMGIGYAYTLTKTTTYTSKATVFTGKMENIDLSIKDIITNDYKHLLSKKVQNGFSVTIPANNLIYLTLVGSDKSIVESDLTIVANKYLEDLTEKYNVQYQARKNYVDALSKQVNATNDLMEYLLKENPDKISTDFLEEIFISDSQLVYIEGNYYNADTEELLFYAENELADMKKHEPRISGGIVTSENKPSALRYIVLGGAAFFQLMLIIVVLWKYIINARQFKEM</sequence>
<comment type="caution">
    <text evidence="8">The sequence shown here is derived from an EMBL/GenBank/DDBJ whole genome shotgun (WGS) entry which is preliminary data.</text>
</comment>
<feature type="domain" description="Polysaccharide chain length determinant N-terminal" evidence="7">
    <location>
        <begin position="10"/>
        <end position="69"/>
    </location>
</feature>
<evidence type="ECO:0000256" key="3">
    <source>
        <dbReference type="ARBA" id="ARBA00022692"/>
    </source>
</evidence>